<evidence type="ECO:0000256" key="9">
    <source>
        <dbReference type="ARBA" id="ARBA00023157"/>
    </source>
</evidence>
<dbReference type="Gene3D" id="3.20.70.20">
    <property type="match status" value="3"/>
</dbReference>
<comment type="cofactor">
    <cofactor evidence="1">
        <name>adenosylcob(III)alamin</name>
        <dbReference type="ChEBI" id="CHEBI:18408"/>
    </cofactor>
</comment>
<dbReference type="PROSITE" id="PS51161">
    <property type="entry name" value="ATP_CONE"/>
    <property type="match status" value="1"/>
</dbReference>
<evidence type="ECO:0000256" key="1">
    <source>
        <dbReference type="ARBA" id="ARBA00001922"/>
    </source>
</evidence>
<gene>
    <name evidence="15" type="ORF">A2920_01330</name>
</gene>
<proteinExistence type="inferred from homology"/>
<dbReference type="GO" id="GO:0005524">
    <property type="term" value="F:ATP binding"/>
    <property type="evidence" value="ECO:0007669"/>
    <property type="project" value="UniProtKB-UniRule"/>
</dbReference>
<dbReference type="InterPro" id="IPR005144">
    <property type="entry name" value="ATP-cone_dom"/>
</dbReference>
<dbReference type="GO" id="GO:0006260">
    <property type="term" value="P:DNA replication"/>
    <property type="evidence" value="ECO:0007669"/>
    <property type="project" value="UniProtKB-KW"/>
</dbReference>
<dbReference type="GO" id="GO:0031419">
    <property type="term" value="F:cobalamin binding"/>
    <property type="evidence" value="ECO:0007669"/>
    <property type="project" value="UniProtKB-KW"/>
</dbReference>
<keyword evidence="11" id="KW-0170">Cobalt</keyword>
<dbReference type="EMBL" id="MHWD01000008">
    <property type="protein sequence ID" value="OHB04571.1"/>
    <property type="molecule type" value="Genomic_DNA"/>
</dbReference>
<evidence type="ECO:0000313" key="16">
    <source>
        <dbReference type="Proteomes" id="UP000179283"/>
    </source>
</evidence>
<feature type="domain" description="ATP-cone" evidence="14">
    <location>
        <begin position="10"/>
        <end position="105"/>
    </location>
</feature>
<evidence type="ECO:0000256" key="12">
    <source>
        <dbReference type="ARBA" id="ARBA00048987"/>
    </source>
</evidence>
<dbReference type="Proteomes" id="UP000179283">
    <property type="component" value="Unassembled WGS sequence"/>
</dbReference>
<dbReference type="Pfam" id="PF21995">
    <property type="entry name" value="RNR-II_ins_dom"/>
    <property type="match status" value="1"/>
</dbReference>
<dbReference type="Pfam" id="PF17975">
    <property type="entry name" value="RNR_Alpha"/>
    <property type="match status" value="1"/>
</dbReference>
<reference evidence="15 16" key="1">
    <citation type="journal article" date="2016" name="Nat. Commun.">
        <title>Thousands of microbial genomes shed light on interconnected biogeochemical processes in an aquifer system.</title>
        <authorList>
            <person name="Anantharaman K."/>
            <person name="Brown C.T."/>
            <person name="Hug L.A."/>
            <person name="Sharon I."/>
            <person name="Castelle C.J."/>
            <person name="Probst A.J."/>
            <person name="Thomas B.C."/>
            <person name="Singh A."/>
            <person name="Wilkins M.J."/>
            <person name="Karaoz U."/>
            <person name="Brodie E.L."/>
            <person name="Williams K.H."/>
            <person name="Hubbard S.S."/>
            <person name="Banfield J.F."/>
        </authorList>
    </citation>
    <scope>NUCLEOTIDE SEQUENCE [LARGE SCALE GENOMIC DNA]</scope>
</reference>
<accession>A0A1G2U502</accession>
<evidence type="ECO:0000313" key="15">
    <source>
        <dbReference type="EMBL" id="OHB04571.1"/>
    </source>
</evidence>
<evidence type="ECO:0000256" key="11">
    <source>
        <dbReference type="ARBA" id="ARBA00023285"/>
    </source>
</evidence>
<keyword evidence="4" id="KW-0846">Cobalamin</keyword>
<keyword evidence="9" id="KW-1015">Disulfide bond</keyword>
<dbReference type="GO" id="GO:0008998">
    <property type="term" value="F:ribonucleoside-triphosphate reductase (thioredoxin) activity"/>
    <property type="evidence" value="ECO:0007669"/>
    <property type="project" value="UniProtKB-EC"/>
</dbReference>
<evidence type="ECO:0000256" key="4">
    <source>
        <dbReference type="ARBA" id="ARBA00022628"/>
    </source>
</evidence>
<dbReference type="InterPro" id="IPR054158">
    <property type="entry name" value="RNR-II_ins_dom"/>
</dbReference>
<keyword evidence="6 13" id="KW-0547">Nucleotide-binding</keyword>
<dbReference type="InterPro" id="IPR040763">
    <property type="entry name" value="RNR_alpha_hel"/>
</dbReference>
<dbReference type="GO" id="GO:0004748">
    <property type="term" value="F:ribonucleoside-diphosphate reductase activity, thioredoxin disulfide as acceptor"/>
    <property type="evidence" value="ECO:0007669"/>
    <property type="project" value="TreeGrafter"/>
</dbReference>
<evidence type="ECO:0000256" key="7">
    <source>
        <dbReference type="ARBA" id="ARBA00022840"/>
    </source>
</evidence>
<evidence type="ECO:0000256" key="6">
    <source>
        <dbReference type="ARBA" id="ARBA00022741"/>
    </source>
</evidence>
<keyword evidence="5" id="KW-0235">DNA replication</keyword>
<dbReference type="PANTHER" id="PTHR43371:SF1">
    <property type="entry name" value="RIBONUCLEOSIDE-DIPHOSPHATE REDUCTASE"/>
    <property type="match status" value="1"/>
</dbReference>
<evidence type="ECO:0000256" key="5">
    <source>
        <dbReference type="ARBA" id="ARBA00022705"/>
    </source>
</evidence>
<sequence length="763" mass="87137">MPSTKRLNINNIIKRDGSIVPFNMEKISIAVEKAMKAAGEYEERAPTKVAQAVTDKLTAQKKENKLFTPSVEGIQDLVEAELMLQKYPATAKAYILYRQNHAKMRKESQKVSSELIALEIESKKYFRNQLSEFVFYSTYSRWLEEKRRRETWMESIDRYISFMKENLGKKLTLAEYSEIREYMLEMKAMGSMRLLWSAGAPARASNVCVYNCSFIAPASWQDFAEIMYISMCGTGVGFSVERQTVECLPIIKRQTGKKKPVYLIGDSKEGWGDALALGMNTWAEGSDIEFDYSAVRPRGARLKTMGGRASGPDPLRNLLDFTRERMLLRQGRHLTTLDVHDIVCKIGEIVVAGGVRRSALISISDLDDMEMREAKNGQFYFSNPQRSMANNSAVYNEKPTMEQFLDEWINLAKSGSGERGIFNRGSLKRQLPARRWKIFEEGFWTSGTNPCGEIILKSKQFCNLSEVVVRPEDTEETLMEKIRIATILGTYQASLTKFPYLSPEWRRNCEDEALLGVSMTGQWDNKIVRDKQTQRRLKEVAIDTNRKYAKRFGINPSTCITCVKPSGNGSQLFDSASGMHPRHSPYYIRRVRIEGHNPLKRLLEDEGVPCVPEVGQTKESATTWVLEFPVKAPKDAIVKDDLTAHDQLEYWKVLKENYCEHNPSVTISVEPHEWLSVGNWVYQNWDIVGGLSFLPKSDHVYRLAPYEKITEERYLELMSRFPKIDFSKLVLYEEDDKTTGSKEYACVGGLCEIDVSTPAESKT</sequence>
<name>A0A1G2U502_9BACT</name>
<dbReference type="SUPFAM" id="SSF51998">
    <property type="entry name" value="PFL-like glycyl radical enzymes"/>
    <property type="match status" value="1"/>
</dbReference>
<comment type="similarity">
    <text evidence="2">Belongs to the class II ribonucleoside-triphosphate reductase family.</text>
</comment>
<comment type="caution">
    <text evidence="15">The sequence shown here is derived from an EMBL/GenBank/DDBJ whole genome shotgun (WGS) entry which is preliminary data.</text>
</comment>
<dbReference type="AlphaFoldDB" id="A0A1G2U502"/>
<evidence type="ECO:0000256" key="2">
    <source>
        <dbReference type="ARBA" id="ARBA00005654"/>
    </source>
</evidence>
<dbReference type="EC" id="1.17.4.2" evidence="3"/>
<comment type="catalytic activity">
    <reaction evidence="12">
        <text>a 2'-deoxyribonucleoside 5'-triphosphate + [thioredoxin]-disulfide + H2O = a ribonucleoside 5'-triphosphate + [thioredoxin]-dithiol</text>
        <dbReference type="Rhea" id="RHEA:12701"/>
        <dbReference type="Rhea" id="RHEA-COMP:10698"/>
        <dbReference type="Rhea" id="RHEA-COMP:10700"/>
        <dbReference type="ChEBI" id="CHEBI:15377"/>
        <dbReference type="ChEBI" id="CHEBI:29950"/>
        <dbReference type="ChEBI" id="CHEBI:50058"/>
        <dbReference type="ChEBI" id="CHEBI:61557"/>
        <dbReference type="ChEBI" id="CHEBI:61560"/>
        <dbReference type="EC" id="1.17.4.2"/>
    </reaction>
</comment>
<keyword evidence="10" id="KW-0676">Redox-active center</keyword>
<evidence type="ECO:0000256" key="8">
    <source>
        <dbReference type="ARBA" id="ARBA00023002"/>
    </source>
</evidence>
<organism evidence="15 16">
    <name type="scientific">Candidatus Zambryskibacteria bacterium RIFCSPLOWO2_01_FULL_43_17</name>
    <dbReference type="NCBI Taxonomy" id="1802760"/>
    <lineage>
        <taxon>Bacteria</taxon>
        <taxon>Candidatus Zambryskiibacteriota</taxon>
    </lineage>
</organism>
<evidence type="ECO:0000256" key="13">
    <source>
        <dbReference type="PROSITE-ProRule" id="PRU00492"/>
    </source>
</evidence>
<keyword evidence="8" id="KW-0560">Oxidoreductase</keyword>
<evidence type="ECO:0000259" key="14">
    <source>
        <dbReference type="PROSITE" id="PS51161"/>
    </source>
</evidence>
<evidence type="ECO:0000256" key="3">
    <source>
        <dbReference type="ARBA" id="ARBA00012275"/>
    </source>
</evidence>
<protein>
    <recommendedName>
        <fullName evidence="3">ribonucleoside-triphosphate reductase (thioredoxin)</fullName>
        <ecNumber evidence="3">1.17.4.2</ecNumber>
    </recommendedName>
</protein>
<dbReference type="InterPro" id="IPR050862">
    <property type="entry name" value="RdRp_reductase_class-2"/>
</dbReference>
<dbReference type="PANTHER" id="PTHR43371">
    <property type="entry name" value="VITAMIN B12-DEPENDENT RIBONUCLEOTIDE REDUCTASE"/>
    <property type="match status" value="1"/>
</dbReference>
<keyword evidence="7 13" id="KW-0067">ATP-binding</keyword>
<evidence type="ECO:0000256" key="10">
    <source>
        <dbReference type="ARBA" id="ARBA00023284"/>
    </source>
</evidence>
<dbReference type="Pfam" id="PF03477">
    <property type="entry name" value="ATP-cone"/>
    <property type="match status" value="1"/>
</dbReference>